<reference evidence="1 2" key="1">
    <citation type="submission" date="2022-06" db="EMBL/GenBank/DDBJ databases">
        <title>New Species of the Genus Actinoplanes, ActinopZanes ferrugineus.</title>
        <authorList>
            <person name="Ding P."/>
        </authorList>
    </citation>
    <scope>NUCLEOTIDE SEQUENCE [LARGE SCALE GENOMIC DNA]</scope>
    <source>
        <strain evidence="1 2">TRM88003</strain>
    </source>
</reference>
<dbReference type="Proteomes" id="UP001523369">
    <property type="component" value="Unassembled WGS sequence"/>
</dbReference>
<proteinExistence type="predicted"/>
<evidence type="ECO:0000313" key="1">
    <source>
        <dbReference type="EMBL" id="MCO8270765.1"/>
    </source>
</evidence>
<name>A0ABT1DIY5_9ACTN</name>
<gene>
    <name evidence="1" type="ORF">M1L60_09175</name>
</gene>
<dbReference type="EMBL" id="JAMYJR010000009">
    <property type="protein sequence ID" value="MCO8270765.1"/>
    <property type="molecule type" value="Genomic_DNA"/>
</dbReference>
<dbReference type="RefSeq" id="WP_253236898.1">
    <property type="nucleotide sequence ID" value="NZ_JAMYJR010000009.1"/>
</dbReference>
<protein>
    <submittedName>
        <fullName evidence="1">Uncharacterized protein</fullName>
    </submittedName>
</protein>
<organism evidence="1 2">
    <name type="scientific">Paractinoplanes aksuensis</name>
    <dbReference type="NCBI Taxonomy" id="2939490"/>
    <lineage>
        <taxon>Bacteria</taxon>
        <taxon>Bacillati</taxon>
        <taxon>Actinomycetota</taxon>
        <taxon>Actinomycetes</taxon>
        <taxon>Micromonosporales</taxon>
        <taxon>Micromonosporaceae</taxon>
        <taxon>Paractinoplanes</taxon>
    </lineage>
</organism>
<evidence type="ECO:0000313" key="2">
    <source>
        <dbReference type="Proteomes" id="UP001523369"/>
    </source>
</evidence>
<sequence>MPIKGDPGERPPDTFVTFVPDERDPSWDGVWDPEVELPPAVFLWRYFQVRVTFRMGGVDLSQSMDSIPVSVLISP</sequence>
<keyword evidence="2" id="KW-1185">Reference proteome</keyword>
<accession>A0ABT1DIY5</accession>
<comment type="caution">
    <text evidence="1">The sequence shown here is derived from an EMBL/GenBank/DDBJ whole genome shotgun (WGS) entry which is preliminary data.</text>
</comment>